<dbReference type="Proteomes" id="UP000039865">
    <property type="component" value="Unassembled WGS sequence"/>
</dbReference>
<keyword evidence="2" id="KW-1185">Reference proteome</keyword>
<dbReference type="EMBL" id="CCKQ01009434">
    <property type="protein sequence ID" value="CDW80915.1"/>
    <property type="molecule type" value="Genomic_DNA"/>
</dbReference>
<dbReference type="AlphaFoldDB" id="A0A078AFF9"/>
<protein>
    <submittedName>
        <fullName evidence="1">Uncharacterized protein</fullName>
    </submittedName>
</protein>
<reference evidence="1 2" key="1">
    <citation type="submission" date="2014-06" db="EMBL/GenBank/DDBJ databases">
        <authorList>
            <person name="Swart Estienne"/>
        </authorList>
    </citation>
    <scope>NUCLEOTIDE SEQUENCE [LARGE SCALE GENOMIC DNA]</scope>
    <source>
        <strain evidence="1 2">130c</strain>
    </source>
</reference>
<sequence>MRRDPMDIKFKKDEIRYKKLKIAATRQISQLNQNLQKILRPISLKQHIKISPKIFCEIILAPQQVYYFQLVCNKQNPPLKLYIKKMTKDTNLLIYFSKNNLYPDYENNDFKYDELENEDNINCSPRSQQMMKITLNDERIGQYLQDCFYLAIVSNSQAKIQLAYSFSTQQLRAPHQQANILTINTNNLTNITTTNSKPQSTENDIFRSTMPNIMDGYKTHRIIPKHKKGYLEMKKSVNEMISDYQVYKVFQDQLNNHQGEVPQRNVQEPKLHLMIFLEPSRIHKSLQMNRSQKIEEAKVKRDKKQSALFFAAVLIQRRLFKNLKIKYENKYIDVVKFQKAGVKLLDIKISIFKKFYHKIESIQERFRNHIKIMDIRRKILKDLWNQELQQMIFALVQRSKPKKNQALLEKLQTLDSNIRENILNKYFTKCYIQYNAAFFKWHEMSVQHSKDNKHVKFLQILQHMTDQENGMIDTNLEQEALNEFNEMFSNNTPTKENGFSSQETLRKQVSKFSGKQKIDNLDIIDFKMHTFIPEDSGSKSSKRSQEFRQNNGAMITEVDFDKLQENILLQKQIKGNNSNKSTAKKLQKKSSQSVVELKGVETKQTQQQYIHNQIQKLHGNNTNNNDNQLKLYEDQLKDLTKAPQLIYLPSKILMQRMILRACFIKSSMTLKFGYKPKIRHDDFDD</sequence>
<dbReference type="InParanoid" id="A0A078AFF9"/>
<evidence type="ECO:0000313" key="2">
    <source>
        <dbReference type="Proteomes" id="UP000039865"/>
    </source>
</evidence>
<organism evidence="1 2">
    <name type="scientific">Stylonychia lemnae</name>
    <name type="common">Ciliate</name>
    <dbReference type="NCBI Taxonomy" id="5949"/>
    <lineage>
        <taxon>Eukaryota</taxon>
        <taxon>Sar</taxon>
        <taxon>Alveolata</taxon>
        <taxon>Ciliophora</taxon>
        <taxon>Intramacronucleata</taxon>
        <taxon>Spirotrichea</taxon>
        <taxon>Stichotrichia</taxon>
        <taxon>Sporadotrichida</taxon>
        <taxon>Oxytrichidae</taxon>
        <taxon>Stylonychinae</taxon>
        <taxon>Stylonychia</taxon>
    </lineage>
</organism>
<name>A0A078AFF9_STYLE</name>
<gene>
    <name evidence="1" type="primary">Contig15456.g16471</name>
    <name evidence="1" type="ORF">STYLEM_9921</name>
</gene>
<proteinExistence type="predicted"/>
<accession>A0A078AFF9</accession>
<evidence type="ECO:0000313" key="1">
    <source>
        <dbReference type="EMBL" id="CDW80915.1"/>
    </source>
</evidence>